<gene>
    <name evidence="3" type="ORF">TRUGW13939_08455</name>
</gene>
<keyword evidence="4" id="KW-1185">Reference proteome</keyword>
<feature type="compositionally biased region" description="Low complexity" evidence="1">
    <location>
        <begin position="267"/>
        <end position="278"/>
    </location>
</feature>
<evidence type="ECO:0008006" key="5">
    <source>
        <dbReference type="Google" id="ProtNLM"/>
    </source>
</evidence>
<dbReference type="OrthoDB" id="2342176at2759"/>
<dbReference type="PANTHER" id="PTHR36182:SF2">
    <property type="entry name" value="LYTIC POLYSACCHARIDE MONOOXYGENASE"/>
    <property type="match status" value="1"/>
</dbReference>
<keyword evidence="2" id="KW-0732">Signal</keyword>
<sequence>MHVRTGLLSAAALVAASMTEGHMIMSHPNPFGVGLNNSPLENGLSDFPCKQRGPTTYQMTDGLLESNIYPIGSNTTLSFKGSATHGGGSCQISLTTDLEPTSSSKWIVIYSIEGGCPANSGSENGAGGPESTTDSATFSFKIPEVQVGRYTLAWTWFNRIGNREMYMNCAPIEITSGSNNKRDDSIAKRSNEYPEMFVANINGCITKENFDIRFPNPGEFVQYAGDAKNLQASGSPACTGGSMMTGMNPAPSPTVTGTAVASKGDSSDPAPAATASGGNDRPGSAGISLQSTTTITAGAGPPASDSPATESTGTPPSSGALTGACTPEGQWNCIGGTSFQRCASGVWSVTQPVADGTFCSAGQSADLTIAAGHAAKREHVASIHRRRVSHGQHVSF</sequence>
<feature type="compositionally biased region" description="Polar residues" evidence="1">
    <location>
        <begin position="309"/>
        <end position="320"/>
    </location>
</feature>
<feature type="signal peptide" evidence="2">
    <location>
        <begin position="1"/>
        <end position="21"/>
    </location>
</feature>
<dbReference type="Proteomes" id="UP000509510">
    <property type="component" value="Chromosome IV"/>
</dbReference>
<feature type="region of interest" description="Disordered" evidence="1">
    <location>
        <begin position="240"/>
        <end position="323"/>
    </location>
</feature>
<protein>
    <recommendedName>
        <fullName evidence="5">Chitin-binding type-4 domain-containing protein</fullName>
    </recommendedName>
</protein>
<dbReference type="PANTHER" id="PTHR36182">
    <property type="entry name" value="PROTEIN, PUTATIVE (AFU_ORTHOLOGUE AFUA_6G10930)-RELATED"/>
    <property type="match status" value="1"/>
</dbReference>
<dbReference type="Gene3D" id="2.70.50.70">
    <property type="match status" value="1"/>
</dbReference>
<reference evidence="4" key="1">
    <citation type="submission" date="2020-06" db="EMBL/GenBank/DDBJ databases">
        <title>A chromosome-scale genome assembly of Talaromyces rugulosus W13939.</title>
        <authorList>
            <person name="Wang B."/>
            <person name="Guo L."/>
            <person name="Ye K."/>
            <person name="Wang L."/>
        </authorList>
    </citation>
    <scope>NUCLEOTIDE SEQUENCE [LARGE SCALE GENOMIC DNA]</scope>
    <source>
        <strain evidence="4">W13939</strain>
    </source>
</reference>
<evidence type="ECO:0000256" key="2">
    <source>
        <dbReference type="SAM" id="SignalP"/>
    </source>
</evidence>
<feature type="chain" id="PRO_5029012594" description="Chitin-binding type-4 domain-containing protein" evidence="2">
    <location>
        <begin position="22"/>
        <end position="396"/>
    </location>
</feature>
<dbReference type="EMBL" id="CP055901">
    <property type="protein sequence ID" value="QKX61307.1"/>
    <property type="molecule type" value="Genomic_DNA"/>
</dbReference>
<dbReference type="RefSeq" id="XP_035347482.1">
    <property type="nucleotide sequence ID" value="XM_035491589.1"/>
</dbReference>
<evidence type="ECO:0000256" key="1">
    <source>
        <dbReference type="SAM" id="MobiDB-lite"/>
    </source>
</evidence>
<evidence type="ECO:0000313" key="4">
    <source>
        <dbReference type="Proteomes" id="UP000509510"/>
    </source>
</evidence>
<accession>A0A7H8R533</accession>
<proteinExistence type="predicted"/>
<dbReference type="KEGG" id="trg:TRUGW13939_08455"/>
<feature type="compositionally biased region" description="Low complexity" evidence="1">
    <location>
        <begin position="292"/>
        <end position="308"/>
    </location>
</feature>
<organism evidence="3 4">
    <name type="scientific">Talaromyces rugulosus</name>
    <name type="common">Penicillium rugulosum</name>
    <dbReference type="NCBI Taxonomy" id="121627"/>
    <lineage>
        <taxon>Eukaryota</taxon>
        <taxon>Fungi</taxon>
        <taxon>Dikarya</taxon>
        <taxon>Ascomycota</taxon>
        <taxon>Pezizomycotina</taxon>
        <taxon>Eurotiomycetes</taxon>
        <taxon>Eurotiomycetidae</taxon>
        <taxon>Eurotiales</taxon>
        <taxon>Trichocomaceae</taxon>
        <taxon>Talaromyces</taxon>
        <taxon>Talaromyces sect. Islandici</taxon>
    </lineage>
</organism>
<evidence type="ECO:0000313" key="3">
    <source>
        <dbReference type="EMBL" id="QKX61307.1"/>
    </source>
</evidence>
<name>A0A7H8R533_TALRU</name>
<dbReference type="AlphaFoldDB" id="A0A7H8R533"/>
<dbReference type="GeneID" id="55995944"/>